<dbReference type="Gene3D" id="2.130.10.130">
    <property type="entry name" value="Integrin alpha, N-terminal"/>
    <property type="match status" value="1"/>
</dbReference>
<sequence>MGRGLGLGVALVLVGLVCCAKLPLFRDVSQKNGIQGLEENHRRVPHASKYDGATIADLDGDGFYDMVLSNHGNNAEWYWSTGQGSFESADPHMRHFDVHGTAAADINNDGKMEAILTIGGSRGSKPSVPMWFTFDASGKIERTRGEEYGLGQESMRGRVASFVDIDNDGDLDLIYTNKPIPGELRVHLVYENTGDGQFVLREDTGIETLEVYKIVMMDIDEDGNTDILFFHSYRESELYMGTGGFKFIRNENLLPLELLHYAHCIAVMDYDNDGDLDLFVVRGRNAPARAELENPFLENTLIENRGNGVFVNVAEEKGLNVLTGYRPYHVTYGDFNNDGYLDLYVTISTEFRSARKNDLLLLNEKGVSFKKGLYHGIRAEGLPEDGNSAIAFDFNMDGKVELLTGNRNSTWRLYENMTDLSDRSYLTVRVGRPSATELDSGLDRNPLGAVVKVYNWRGEVFTRQVATPGRSHAQAYMDTLHFGLMHTAKIDRIVVEYTGGITLVRQGNSRINSEVIIGRFFHCPPGLTGRDCDRKPVCDVTSRCNGRGCERVFYSKCEACGSYFCLAPGEEPLAEPHRRPGAL</sequence>
<dbReference type="Pfam" id="PF13517">
    <property type="entry name" value="FG-GAP_3"/>
    <property type="match status" value="3"/>
</dbReference>
<dbReference type="AlphaFoldDB" id="A0AAV8UFJ0"/>
<reference evidence="4 5" key="1">
    <citation type="journal article" date="2023" name="Nat. Commun.">
        <title>Origin of minicircular mitochondrial genomes in red algae.</title>
        <authorList>
            <person name="Lee Y."/>
            <person name="Cho C.H."/>
            <person name="Lee Y.M."/>
            <person name="Park S.I."/>
            <person name="Yang J.H."/>
            <person name="West J.A."/>
            <person name="Bhattacharya D."/>
            <person name="Yoon H.S."/>
        </authorList>
    </citation>
    <scope>NUCLEOTIDE SEQUENCE [LARGE SCALE GENOMIC DNA]</scope>
    <source>
        <strain evidence="4 5">CCMP1338</strain>
        <tissue evidence="4">Whole cell</tissue>
    </source>
</reference>
<feature type="signal peptide" evidence="2">
    <location>
        <begin position="1"/>
        <end position="19"/>
    </location>
</feature>
<dbReference type="InterPro" id="IPR013517">
    <property type="entry name" value="FG-GAP"/>
</dbReference>
<evidence type="ECO:0000313" key="5">
    <source>
        <dbReference type="Proteomes" id="UP001157974"/>
    </source>
</evidence>
<feature type="domain" description="ASPIC/UnbV" evidence="3">
    <location>
        <begin position="447"/>
        <end position="502"/>
    </location>
</feature>
<dbReference type="Proteomes" id="UP001157974">
    <property type="component" value="Unassembled WGS sequence"/>
</dbReference>
<dbReference type="PANTHER" id="PTHR46580:SF4">
    <property type="entry name" value="ATP_GTP-BINDING PROTEIN"/>
    <property type="match status" value="1"/>
</dbReference>
<proteinExistence type="predicted"/>
<evidence type="ECO:0000256" key="1">
    <source>
        <dbReference type="ARBA" id="ARBA00022729"/>
    </source>
</evidence>
<dbReference type="InterPro" id="IPR011519">
    <property type="entry name" value="UnbV_ASPIC"/>
</dbReference>
<name>A0AAV8UFJ0_9RHOD</name>
<keyword evidence="5" id="KW-1185">Reference proteome</keyword>
<feature type="chain" id="PRO_5043406754" description="ASPIC/UnbV domain-containing protein" evidence="2">
    <location>
        <begin position="20"/>
        <end position="583"/>
    </location>
</feature>
<comment type="caution">
    <text evidence="4">The sequence shown here is derived from an EMBL/GenBank/DDBJ whole genome shotgun (WGS) entry which is preliminary data.</text>
</comment>
<organism evidence="4 5">
    <name type="scientific">Rhodosorus marinus</name>
    <dbReference type="NCBI Taxonomy" id="101924"/>
    <lineage>
        <taxon>Eukaryota</taxon>
        <taxon>Rhodophyta</taxon>
        <taxon>Stylonematophyceae</taxon>
        <taxon>Stylonematales</taxon>
        <taxon>Stylonemataceae</taxon>
        <taxon>Rhodosorus</taxon>
    </lineage>
</organism>
<dbReference type="SUPFAM" id="SSF69318">
    <property type="entry name" value="Integrin alpha N-terminal domain"/>
    <property type="match status" value="1"/>
</dbReference>
<dbReference type="Pfam" id="PF07593">
    <property type="entry name" value="UnbV_ASPIC"/>
    <property type="match status" value="1"/>
</dbReference>
<gene>
    <name evidence="4" type="ORF">NDN08_007104</name>
</gene>
<dbReference type="EMBL" id="JAMWBK010000011">
    <property type="protein sequence ID" value="KAJ8901255.1"/>
    <property type="molecule type" value="Genomic_DNA"/>
</dbReference>
<evidence type="ECO:0000259" key="3">
    <source>
        <dbReference type="Pfam" id="PF07593"/>
    </source>
</evidence>
<protein>
    <recommendedName>
        <fullName evidence="3">ASPIC/UnbV domain-containing protein</fullName>
    </recommendedName>
</protein>
<dbReference type="PANTHER" id="PTHR46580">
    <property type="entry name" value="SENSOR KINASE-RELATED"/>
    <property type="match status" value="1"/>
</dbReference>
<keyword evidence="1 2" id="KW-0732">Signal</keyword>
<accession>A0AAV8UFJ0</accession>
<evidence type="ECO:0000256" key="2">
    <source>
        <dbReference type="SAM" id="SignalP"/>
    </source>
</evidence>
<evidence type="ECO:0000313" key="4">
    <source>
        <dbReference type="EMBL" id="KAJ8901255.1"/>
    </source>
</evidence>
<dbReference type="InterPro" id="IPR028994">
    <property type="entry name" value="Integrin_alpha_N"/>
</dbReference>